<dbReference type="Proteomes" id="UP000199289">
    <property type="component" value="Unassembled WGS sequence"/>
</dbReference>
<feature type="transmembrane region" description="Helical" evidence="1">
    <location>
        <begin position="34"/>
        <end position="54"/>
    </location>
</feature>
<feature type="transmembrane region" description="Helical" evidence="1">
    <location>
        <begin position="213"/>
        <end position="232"/>
    </location>
</feature>
<dbReference type="AlphaFoldDB" id="A0A1H1EFG5"/>
<evidence type="ECO:0000313" key="3">
    <source>
        <dbReference type="Proteomes" id="UP000199289"/>
    </source>
</evidence>
<evidence type="ECO:0000256" key="1">
    <source>
        <dbReference type="SAM" id="Phobius"/>
    </source>
</evidence>
<name>A0A1H1EFG5_9EURY</name>
<sequence length="234" mass="22291">MTFLSYPTRVGSAASLAAAVGTVALVAPDGASALSLAAAVALVVLGALAARTAVNVSGDGGIGRKSLGAILLAVGAGLAVGGVGVGVLAAETLPHRLVVASGLLGVCLLGAGLAPVPGIRPRRLVSAGSGALVVCVLLAGLMTGVEAVPILAATAATVVAWDAGENAVSLGEHVGRRARAWPVELGHSGATAAYGAAVVGAAFGVSELNVTDVPLVGLLLLLGGAVALLLALSN</sequence>
<gene>
    <name evidence="2" type="ORF">SAMN05216278_2886</name>
</gene>
<proteinExistence type="predicted"/>
<dbReference type="InterPro" id="IPR055941">
    <property type="entry name" value="DUF7519"/>
</dbReference>
<keyword evidence="1" id="KW-1133">Transmembrane helix</keyword>
<feature type="transmembrane region" description="Helical" evidence="1">
    <location>
        <begin position="66"/>
        <end position="90"/>
    </location>
</feature>
<keyword evidence="1" id="KW-0812">Transmembrane</keyword>
<dbReference type="RefSeq" id="WP_092538375.1">
    <property type="nucleotide sequence ID" value="NZ_FNKQ01000003.1"/>
</dbReference>
<dbReference type="EMBL" id="FNKQ01000003">
    <property type="protein sequence ID" value="SDQ87571.1"/>
    <property type="molecule type" value="Genomic_DNA"/>
</dbReference>
<protein>
    <submittedName>
        <fullName evidence="2">Uncharacterized protein</fullName>
    </submittedName>
</protein>
<accession>A0A1H1EFG5</accession>
<evidence type="ECO:0000313" key="2">
    <source>
        <dbReference type="EMBL" id="SDQ87571.1"/>
    </source>
</evidence>
<keyword evidence="1" id="KW-0472">Membrane</keyword>
<feature type="transmembrane region" description="Helical" evidence="1">
    <location>
        <begin position="131"/>
        <end position="161"/>
    </location>
</feature>
<dbReference type="Pfam" id="PF24363">
    <property type="entry name" value="DUF7519"/>
    <property type="match status" value="1"/>
</dbReference>
<reference evidence="3" key="1">
    <citation type="submission" date="2016-10" db="EMBL/GenBank/DDBJ databases">
        <authorList>
            <person name="Varghese N."/>
            <person name="Submissions S."/>
        </authorList>
    </citation>
    <scope>NUCLEOTIDE SEQUENCE [LARGE SCALE GENOMIC DNA]</scope>
    <source>
        <strain evidence="3">CGMCC 1.12397</strain>
    </source>
</reference>
<organism evidence="2 3">
    <name type="scientific">Halopelagius longus</name>
    <dbReference type="NCBI Taxonomy" id="1236180"/>
    <lineage>
        <taxon>Archaea</taxon>
        <taxon>Methanobacteriati</taxon>
        <taxon>Methanobacteriota</taxon>
        <taxon>Stenosarchaea group</taxon>
        <taxon>Halobacteria</taxon>
        <taxon>Halobacteriales</taxon>
        <taxon>Haloferacaceae</taxon>
    </lineage>
</organism>
<feature type="transmembrane region" description="Helical" evidence="1">
    <location>
        <begin position="96"/>
        <end position="119"/>
    </location>
</feature>